<dbReference type="EMBL" id="BGZK01000947">
    <property type="protein sequence ID" value="GBP66098.1"/>
    <property type="molecule type" value="Genomic_DNA"/>
</dbReference>
<protein>
    <submittedName>
        <fullName evidence="2">Uncharacterized protein</fullName>
    </submittedName>
</protein>
<reference evidence="2 3" key="1">
    <citation type="journal article" date="2019" name="Commun. Biol.">
        <title>The bagworm genome reveals a unique fibroin gene that provides high tensile strength.</title>
        <authorList>
            <person name="Kono N."/>
            <person name="Nakamura H."/>
            <person name="Ohtoshi R."/>
            <person name="Tomita M."/>
            <person name="Numata K."/>
            <person name="Arakawa K."/>
        </authorList>
    </citation>
    <scope>NUCLEOTIDE SEQUENCE [LARGE SCALE GENOMIC DNA]</scope>
</reference>
<name>A0A4C1XRE8_EUMVA</name>
<sequence>MISTGKPNNPQHETLEVRRKAETRIACWESVFHLQRCYRGPRYKLCACFDKAKQRRESCAEGRGAAALGPARPAPPDNAANWNK</sequence>
<organism evidence="2 3">
    <name type="scientific">Eumeta variegata</name>
    <name type="common">Bagworm moth</name>
    <name type="synonym">Eumeta japonica</name>
    <dbReference type="NCBI Taxonomy" id="151549"/>
    <lineage>
        <taxon>Eukaryota</taxon>
        <taxon>Metazoa</taxon>
        <taxon>Ecdysozoa</taxon>
        <taxon>Arthropoda</taxon>
        <taxon>Hexapoda</taxon>
        <taxon>Insecta</taxon>
        <taxon>Pterygota</taxon>
        <taxon>Neoptera</taxon>
        <taxon>Endopterygota</taxon>
        <taxon>Lepidoptera</taxon>
        <taxon>Glossata</taxon>
        <taxon>Ditrysia</taxon>
        <taxon>Tineoidea</taxon>
        <taxon>Psychidae</taxon>
        <taxon>Oiketicinae</taxon>
        <taxon>Eumeta</taxon>
    </lineage>
</organism>
<dbReference type="Proteomes" id="UP000299102">
    <property type="component" value="Unassembled WGS sequence"/>
</dbReference>
<evidence type="ECO:0000313" key="3">
    <source>
        <dbReference type="Proteomes" id="UP000299102"/>
    </source>
</evidence>
<gene>
    <name evidence="2" type="ORF">EVAR_37560_1</name>
</gene>
<comment type="caution">
    <text evidence="2">The sequence shown here is derived from an EMBL/GenBank/DDBJ whole genome shotgun (WGS) entry which is preliminary data.</text>
</comment>
<feature type="compositionally biased region" description="Low complexity" evidence="1">
    <location>
        <begin position="61"/>
        <end position="84"/>
    </location>
</feature>
<dbReference type="AlphaFoldDB" id="A0A4C1XRE8"/>
<evidence type="ECO:0000256" key="1">
    <source>
        <dbReference type="SAM" id="MobiDB-lite"/>
    </source>
</evidence>
<proteinExistence type="predicted"/>
<keyword evidence="3" id="KW-1185">Reference proteome</keyword>
<feature type="region of interest" description="Disordered" evidence="1">
    <location>
        <begin position="60"/>
        <end position="84"/>
    </location>
</feature>
<evidence type="ECO:0000313" key="2">
    <source>
        <dbReference type="EMBL" id="GBP66098.1"/>
    </source>
</evidence>
<accession>A0A4C1XRE8</accession>